<dbReference type="Proteomes" id="UP001141806">
    <property type="component" value="Unassembled WGS sequence"/>
</dbReference>
<name>A0A9Q0GUF5_9MAGN</name>
<keyword evidence="2" id="KW-1185">Reference proteome</keyword>
<proteinExistence type="predicted"/>
<organism evidence="1 2">
    <name type="scientific">Protea cynaroides</name>
    <dbReference type="NCBI Taxonomy" id="273540"/>
    <lineage>
        <taxon>Eukaryota</taxon>
        <taxon>Viridiplantae</taxon>
        <taxon>Streptophyta</taxon>
        <taxon>Embryophyta</taxon>
        <taxon>Tracheophyta</taxon>
        <taxon>Spermatophyta</taxon>
        <taxon>Magnoliopsida</taxon>
        <taxon>Proteales</taxon>
        <taxon>Proteaceae</taxon>
        <taxon>Protea</taxon>
    </lineage>
</organism>
<evidence type="ECO:0000313" key="1">
    <source>
        <dbReference type="EMBL" id="KAJ4954381.1"/>
    </source>
</evidence>
<accession>A0A9Q0GUF5</accession>
<protein>
    <submittedName>
        <fullName evidence="1">Uncharacterized protein</fullName>
    </submittedName>
</protein>
<evidence type="ECO:0000313" key="2">
    <source>
        <dbReference type="Proteomes" id="UP001141806"/>
    </source>
</evidence>
<dbReference type="EMBL" id="JAMYWD010000011">
    <property type="protein sequence ID" value="KAJ4954381.1"/>
    <property type="molecule type" value="Genomic_DNA"/>
</dbReference>
<dbReference type="AlphaFoldDB" id="A0A9Q0GUF5"/>
<reference evidence="1" key="1">
    <citation type="journal article" date="2023" name="Plant J.">
        <title>The genome of the king protea, Protea cynaroides.</title>
        <authorList>
            <person name="Chang J."/>
            <person name="Duong T.A."/>
            <person name="Schoeman C."/>
            <person name="Ma X."/>
            <person name="Roodt D."/>
            <person name="Barker N."/>
            <person name="Li Z."/>
            <person name="Van de Peer Y."/>
            <person name="Mizrachi E."/>
        </authorList>
    </citation>
    <scope>NUCLEOTIDE SEQUENCE</scope>
    <source>
        <tissue evidence="1">Young leaves</tissue>
    </source>
</reference>
<sequence>MVQASSSKQSSRSSSMDIEIFDSSYHGGVWVDCPARTIPQTPLLGGFATPNLVPRETSGLTNEGISSVLLAISFFCIDVYIDSVLHAHNLIFSMSQHVSSRCEIAGRIDSLEAKCVKAELRWGIAKDALARERDRVRDQIGALREEAWRYRQRMMTLEGEQAKHLSEKTKLSMEFFALCDFV</sequence>
<gene>
    <name evidence="1" type="ORF">NE237_011164</name>
</gene>
<comment type="caution">
    <text evidence="1">The sequence shown here is derived from an EMBL/GenBank/DDBJ whole genome shotgun (WGS) entry which is preliminary data.</text>
</comment>